<comment type="caution">
    <text evidence="12">The sequence shown here is derived from an EMBL/GenBank/DDBJ whole genome shotgun (WGS) entry which is preliminary data.</text>
</comment>
<dbReference type="SUPFAM" id="SSF56935">
    <property type="entry name" value="Porins"/>
    <property type="match status" value="1"/>
</dbReference>
<evidence type="ECO:0000259" key="11">
    <source>
        <dbReference type="Pfam" id="PF07715"/>
    </source>
</evidence>
<dbReference type="Gene3D" id="2.170.130.10">
    <property type="entry name" value="TonB-dependent receptor, plug domain"/>
    <property type="match status" value="1"/>
</dbReference>
<dbReference type="NCBIfam" id="TIGR04056">
    <property type="entry name" value="OMP_RagA_SusC"/>
    <property type="match status" value="1"/>
</dbReference>
<evidence type="ECO:0000256" key="2">
    <source>
        <dbReference type="ARBA" id="ARBA00022448"/>
    </source>
</evidence>
<feature type="domain" description="TonB-dependent receptor-like beta-barrel" evidence="10">
    <location>
        <begin position="488"/>
        <end position="1084"/>
    </location>
</feature>
<dbReference type="InterPro" id="IPR039426">
    <property type="entry name" value="TonB-dep_rcpt-like"/>
</dbReference>
<dbReference type="Pfam" id="PF07715">
    <property type="entry name" value="Plug"/>
    <property type="match status" value="1"/>
</dbReference>
<proteinExistence type="inferred from homology"/>
<evidence type="ECO:0000313" key="13">
    <source>
        <dbReference type="Proteomes" id="UP001172083"/>
    </source>
</evidence>
<feature type="domain" description="TonB-dependent receptor plug" evidence="11">
    <location>
        <begin position="219"/>
        <end position="332"/>
    </location>
</feature>
<evidence type="ECO:0000256" key="8">
    <source>
        <dbReference type="PROSITE-ProRule" id="PRU01360"/>
    </source>
</evidence>
<dbReference type="EMBL" id="JAUJEB010000011">
    <property type="protein sequence ID" value="MDN5216796.1"/>
    <property type="molecule type" value="Genomic_DNA"/>
</dbReference>
<reference evidence="12" key="1">
    <citation type="submission" date="2023-06" db="EMBL/GenBank/DDBJ databases">
        <title>Genomic of Agaribacillus aureum.</title>
        <authorList>
            <person name="Wang G."/>
        </authorList>
    </citation>
    <scope>NUCLEOTIDE SEQUENCE</scope>
    <source>
        <strain evidence="12">BMA12</strain>
    </source>
</reference>
<accession>A0ABT8LHX3</accession>
<dbReference type="Pfam" id="PF13715">
    <property type="entry name" value="CarbopepD_reg_2"/>
    <property type="match status" value="1"/>
</dbReference>
<dbReference type="Gene3D" id="2.40.170.20">
    <property type="entry name" value="TonB-dependent receptor, beta-barrel domain"/>
    <property type="match status" value="1"/>
</dbReference>
<evidence type="ECO:0000313" key="12">
    <source>
        <dbReference type="EMBL" id="MDN5216796.1"/>
    </source>
</evidence>
<protein>
    <submittedName>
        <fullName evidence="12">TonB-dependent receptor</fullName>
    </submittedName>
</protein>
<comment type="similarity">
    <text evidence="8 9">Belongs to the TonB-dependent receptor family.</text>
</comment>
<keyword evidence="6 8" id="KW-0472">Membrane</keyword>
<keyword evidence="2 8" id="KW-0813">Transport</keyword>
<gene>
    <name evidence="12" type="ORF">QQ020_32295</name>
</gene>
<evidence type="ECO:0000256" key="9">
    <source>
        <dbReference type="RuleBase" id="RU003357"/>
    </source>
</evidence>
<keyword evidence="12" id="KW-0675">Receptor</keyword>
<keyword evidence="4 8" id="KW-0812">Transmembrane</keyword>
<keyword evidence="3 8" id="KW-1134">Transmembrane beta strand</keyword>
<evidence type="ECO:0000259" key="10">
    <source>
        <dbReference type="Pfam" id="PF00593"/>
    </source>
</evidence>
<evidence type="ECO:0000256" key="4">
    <source>
        <dbReference type="ARBA" id="ARBA00022692"/>
    </source>
</evidence>
<evidence type="ECO:0000256" key="7">
    <source>
        <dbReference type="ARBA" id="ARBA00023237"/>
    </source>
</evidence>
<name>A0ABT8LHX3_9BACT</name>
<keyword evidence="7 8" id="KW-0998">Cell outer membrane</keyword>
<dbReference type="InterPro" id="IPR023997">
    <property type="entry name" value="TonB-dep_OMP_SusC/RagA_CS"/>
</dbReference>
<evidence type="ECO:0000256" key="5">
    <source>
        <dbReference type="ARBA" id="ARBA00023077"/>
    </source>
</evidence>
<comment type="subcellular location">
    <subcellularLocation>
        <location evidence="1 8">Cell outer membrane</location>
        <topology evidence="1 8">Multi-pass membrane protein</topology>
    </subcellularLocation>
</comment>
<dbReference type="Pfam" id="PF00593">
    <property type="entry name" value="TonB_dep_Rec_b-barrel"/>
    <property type="match status" value="1"/>
</dbReference>
<dbReference type="InterPro" id="IPR008969">
    <property type="entry name" value="CarboxyPept-like_regulatory"/>
</dbReference>
<dbReference type="InterPro" id="IPR023996">
    <property type="entry name" value="TonB-dep_OMP_SusC/RagA"/>
</dbReference>
<keyword evidence="5 9" id="KW-0798">TonB box</keyword>
<dbReference type="InterPro" id="IPR000531">
    <property type="entry name" value="Beta-barrel_TonB"/>
</dbReference>
<dbReference type="InterPro" id="IPR037066">
    <property type="entry name" value="Plug_dom_sf"/>
</dbReference>
<evidence type="ECO:0000256" key="6">
    <source>
        <dbReference type="ARBA" id="ARBA00023136"/>
    </source>
</evidence>
<dbReference type="NCBIfam" id="TIGR04057">
    <property type="entry name" value="SusC_RagA_signa"/>
    <property type="match status" value="1"/>
</dbReference>
<dbReference type="RefSeq" id="WP_346762134.1">
    <property type="nucleotide sequence ID" value="NZ_JAUJEB010000011.1"/>
</dbReference>
<dbReference type="InterPro" id="IPR012910">
    <property type="entry name" value="Plug_dom"/>
</dbReference>
<dbReference type="Proteomes" id="UP001172083">
    <property type="component" value="Unassembled WGS sequence"/>
</dbReference>
<dbReference type="Gene3D" id="2.60.40.1120">
    <property type="entry name" value="Carboxypeptidase-like, regulatory domain"/>
    <property type="match status" value="1"/>
</dbReference>
<dbReference type="PROSITE" id="PS52016">
    <property type="entry name" value="TONB_DEPENDENT_REC_3"/>
    <property type="match status" value="1"/>
</dbReference>
<organism evidence="12 13">
    <name type="scientific">Agaribacillus aureus</name>
    <dbReference type="NCBI Taxonomy" id="3051825"/>
    <lineage>
        <taxon>Bacteria</taxon>
        <taxon>Pseudomonadati</taxon>
        <taxon>Bacteroidota</taxon>
        <taxon>Cytophagia</taxon>
        <taxon>Cytophagales</taxon>
        <taxon>Splendidivirgaceae</taxon>
        <taxon>Agaribacillus</taxon>
    </lineage>
</organism>
<dbReference type="InterPro" id="IPR036942">
    <property type="entry name" value="Beta-barrel_TonB_sf"/>
</dbReference>
<keyword evidence="13" id="KW-1185">Reference proteome</keyword>
<dbReference type="SUPFAM" id="SSF49464">
    <property type="entry name" value="Carboxypeptidase regulatory domain-like"/>
    <property type="match status" value="1"/>
</dbReference>
<evidence type="ECO:0000256" key="3">
    <source>
        <dbReference type="ARBA" id="ARBA00022452"/>
    </source>
</evidence>
<evidence type="ECO:0000256" key="1">
    <source>
        <dbReference type="ARBA" id="ARBA00004571"/>
    </source>
</evidence>
<sequence length="1128" mass="123494">MSKYVFYGTLIQTMLCSFLFSKDLNGQHKPLNEIYISIDNKNASLKEIFASITEQTDLYFTYNTENVNDQIKVRQTVNQNNLNYFLRKLSREHKLGFKRVNNHIFVINRGSKTKAIEDIILPSEGMLERITGRVTSEDDSEPLPGVSILLKGTTNGVITDPEGNYTITAPVGGILVFSFVGYKTQERVIGNESVINVQMIPDLEHLEEIVVVGYGVQKKSNVSGSIVSVGADDIARTQNSSFDAALQGKVPGVYVTTNGGQPGGGVSIRIRGAGTINNSNPLYVIDGVIIGAGNDENFNPLVAINPNDIESIDILKDAASAAIYGARAANGVVLITTKRGKTGKPQVSYSAYAGIQKAVNNLTRPLNATEYATRMNTAFTAAGEAEPFPNPASLGEGTNYLDEVIGDGFITDHQLSISGGSEKSNYYVSMNYFDNDGIMLETFQRRFSIRANTDHQLSEKVKVGNSLFYSRGSRFDNDAGLRTFIHGSFTSLYLALPTTPVFDPSTSTGYGGPTDTRLERRRNQVSFYELPDRDNASDRVLGNVYLEYSPIPGLKFRTSYSADIQNTSNYIFTPRFEEGLINSDGRSVVNQLRDNSFFWLWENTVTYTGSIGKNNFSITGGTTAQELKFRKFESQAEYEIGEFTEIMSSASILTANSESFEESLASVFGRVTYDYDNKYLFTFAVRRDGSSKFGPDNKFGVFPSFTAGWRVSEEPFFVKDGLFTDLKIRGGWGQVGSDAIGNFKYLATLNSTFNYAFGNQNGITSIGTALENLANAGVQWETATEYNFGFDAGFLDGKLSFSAEYYNRTRNDMLLTLPLPGVSGLKETIANVGELVNKGFEFAAGYRKVTGDVTFDFNANLSTISSEVVDLGGLQEIVAFNYSGSGSTILIRPGEPLGSFYTRRGDGIFQTQAEVEAANAIDGNDATPYQNVDTAPGDFRWKDLNGDGRVDNNDKELTGSPIPKFTYGFGANMNYKNFDLSFQFFGVQGNKILNITRSLIEGSGRTFNKSSTVLNGWSGPGTSNTIPRAITTDPNQNGILSDQFIEDGSYLRLRNLQIGYTLPEGILSPLGVSTARVYVAGQNLFVLTGYSGIDPEVGFDENNSAVAGVDNDLYPQVRTWSVGVNVSF</sequence>